<evidence type="ECO:0000256" key="12">
    <source>
        <dbReference type="RuleBase" id="RU367020"/>
    </source>
</evidence>
<evidence type="ECO:0000256" key="3">
    <source>
        <dbReference type="ARBA" id="ARBA00022490"/>
    </source>
</evidence>
<dbReference type="PRINTS" id="PR00381">
    <property type="entry name" value="KINESINLIGHT"/>
</dbReference>
<dbReference type="InterPro" id="IPR011990">
    <property type="entry name" value="TPR-like_helical_dom_sf"/>
</dbReference>
<keyword evidence="4 12" id="KW-0493">Microtubule</keyword>
<evidence type="ECO:0000256" key="2">
    <source>
        <dbReference type="ARBA" id="ARBA00009622"/>
    </source>
</evidence>
<organism evidence="15">
    <name type="scientific">Aceria tosichella</name>
    <name type="common">wheat curl mite</name>
    <dbReference type="NCBI Taxonomy" id="561515"/>
    <lineage>
        <taxon>Eukaryota</taxon>
        <taxon>Metazoa</taxon>
        <taxon>Ecdysozoa</taxon>
        <taxon>Arthropoda</taxon>
        <taxon>Chelicerata</taxon>
        <taxon>Arachnida</taxon>
        <taxon>Acari</taxon>
        <taxon>Acariformes</taxon>
        <taxon>Trombidiformes</taxon>
        <taxon>Prostigmata</taxon>
        <taxon>Eupodina</taxon>
        <taxon>Eriophyoidea</taxon>
        <taxon>Eriophyidae</taxon>
        <taxon>Eriophyinae</taxon>
        <taxon>Aceriini</taxon>
        <taxon>Aceria</taxon>
    </lineage>
</organism>
<comment type="similarity">
    <text evidence="2 12">Belongs to the kinesin light chain family.</text>
</comment>
<keyword evidence="3 12" id="KW-0963">Cytoplasm</keyword>
<dbReference type="GO" id="GO:0019894">
    <property type="term" value="F:kinesin binding"/>
    <property type="evidence" value="ECO:0007669"/>
    <property type="project" value="TreeGrafter"/>
</dbReference>
<keyword evidence="9 12" id="KW-0206">Cytoskeleton</keyword>
<dbReference type="GO" id="GO:0007018">
    <property type="term" value="P:microtubule-based movement"/>
    <property type="evidence" value="ECO:0007669"/>
    <property type="project" value="TreeGrafter"/>
</dbReference>
<dbReference type="GO" id="GO:0005737">
    <property type="term" value="C:cytoplasm"/>
    <property type="evidence" value="ECO:0007669"/>
    <property type="project" value="TreeGrafter"/>
</dbReference>
<feature type="region of interest" description="Disordered" evidence="14">
    <location>
        <begin position="151"/>
        <end position="187"/>
    </location>
</feature>
<evidence type="ECO:0000256" key="8">
    <source>
        <dbReference type="ARBA" id="ARBA00023175"/>
    </source>
</evidence>
<comment type="subunit">
    <text evidence="12">Oligomeric complex composed of two heavy chains and two light chains.</text>
</comment>
<dbReference type="EMBL" id="GGYP01001237">
    <property type="protein sequence ID" value="MDE46008.1"/>
    <property type="molecule type" value="Transcribed_RNA"/>
</dbReference>
<dbReference type="Gene3D" id="1.25.40.10">
    <property type="entry name" value="Tetratricopeptide repeat domain"/>
    <property type="match status" value="1"/>
</dbReference>
<evidence type="ECO:0000256" key="4">
    <source>
        <dbReference type="ARBA" id="ARBA00022701"/>
    </source>
</evidence>
<comment type="subcellular location">
    <subcellularLocation>
        <location evidence="1 12">Cytoplasm</location>
        <location evidence="1 12">Cytoskeleton</location>
    </subcellularLocation>
</comment>
<accession>A0A6G1S6J9</accession>
<dbReference type="PANTHER" id="PTHR45783">
    <property type="entry name" value="KINESIN LIGHT CHAIN"/>
    <property type="match status" value="1"/>
</dbReference>
<evidence type="ECO:0000256" key="10">
    <source>
        <dbReference type="ARBA" id="ARBA00067974"/>
    </source>
</evidence>
<dbReference type="FunFam" id="1.25.40.10:FF:000003">
    <property type="entry name" value="kinesin light chain isoform X1"/>
    <property type="match status" value="1"/>
</dbReference>
<reference evidence="15" key="1">
    <citation type="submission" date="2018-10" db="EMBL/GenBank/DDBJ databases">
        <title>Transcriptome assembly of Aceria tosichella (Wheat curl mite) Type 2.</title>
        <authorList>
            <person name="Scully E.D."/>
            <person name="Geib S.M."/>
            <person name="Palmer N.A."/>
            <person name="Gupta A.K."/>
            <person name="Sarath G."/>
            <person name="Tatineni S."/>
        </authorList>
    </citation>
    <scope>NUCLEOTIDE SEQUENCE</scope>
    <source>
        <strain evidence="15">LincolnNE</strain>
    </source>
</reference>
<dbReference type="SUPFAM" id="SSF48452">
    <property type="entry name" value="TPR-like"/>
    <property type="match status" value="1"/>
</dbReference>
<dbReference type="GO" id="GO:0005874">
    <property type="term" value="C:microtubule"/>
    <property type="evidence" value="ECO:0007669"/>
    <property type="project" value="UniProtKB-UniRule"/>
</dbReference>
<evidence type="ECO:0000256" key="14">
    <source>
        <dbReference type="SAM" id="MobiDB-lite"/>
    </source>
</evidence>
<keyword evidence="7 13" id="KW-0175">Coiled coil</keyword>
<evidence type="ECO:0000256" key="11">
    <source>
        <dbReference type="PROSITE-ProRule" id="PRU00339"/>
    </source>
</evidence>
<dbReference type="Pfam" id="PF13424">
    <property type="entry name" value="TPR_12"/>
    <property type="match status" value="2"/>
</dbReference>
<proteinExistence type="inferred from homology"/>
<keyword evidence="6 11" id="KW-0802">TPR repeat</keyword>
<evidence type="ECO:0000256" key="9">
    <source>
        <dbReference type="ARBA" id="ARBA00023212"/>
    </source>
</evidence>
<dbReference type="AlphaFoldDB" id="A0A6G1S6J9"/>
<dbReference type="InterPro" id="IPR019734">
    <property type="entry name" value="TPR_rpt"/>
</dbReference>
<evidence type="ECO:0000256" key="7">
    <source>
        <dbReference type="ARBA" id="ARBA00023054"/>
    </source>
</evidence>
<keyword evidence="8 12" id="KW-0505">Motor protein</keyword>
<feature type="compositionally biased region" description="Low complexity" evidence="14">
    <location>
        <begin position="154"/>
        <end position="168"/>
    </location>
</feature>
<dbReference type="PROSITE" id="PS50005">
    <property type="entry name" value="TPR"/>
    <property type="match status" value="1"/>
</dbReference>
<evidence type="ECO:0000313" key="15">
    <source>
        <dbReference type="EMBL" id="MDE46008.1"/>
    </source>
</evidence>
<dbReference type="GO" id="GO:0005871">
    <property type="term" value="C:kinesin complex"/>
    <property type="evidence" value="ECO:0007669"/>
    <property type="project" value="UniProtKB-UniRule"/>
</dbReference>
<name>A0A6G1S6J9_9ACAR</name>
<sequence>MTQEDVISNTKTVIQGLEALKNENNTLLNGIRSTLAKVPANSNESSFDRANYLLMQEKAAIIEKSIGSIELGLSEAQVMIALQQHLQMVEAEKHKLRAQAKRLSQENAWLRDELSKTQQKLMDADKDKITLEQENKHLKFNLSLKEIDGQANTGSSSGVAGGSADEGSNNNGSMIERNKSDSDSALELGFPDEYDVQQGSQNENVNNAPNTGYEIPARIRTLHNLVIKYAQKGRYEVAVPLCKQALEDLEKTSGPNHPDFATMLNILALVYRDQHLYREATQLLNEALQIREKTLGPDDPGVAATLNNLAVLYGKRGLYEEALPLCKRALAIREKRYGPDHPDVAKQLNNLALLCVNLGRFDEVHQYYSRAIEIYEKALGPNDPVVYKTKNNLASALYKKSDFKRADAIYKEVISRAHEKEFGKIHEDNKPIWQIAEEREEIKAKRRENPPPALEYGRIPVINETNAPIVQSIKNLIASYRRQGKMEAADTLEDCAQRARIEVPKK</sequence>
<evidence type="ECO:0000256" key="5">
    <source>
        <dbReference type="ARBA" id="ARBA00022737"/>
    </source>
</evidence>
<feature type="coiled-coil region" evidence="13">
    <location>
        <begin position="79"/>
        <end position="134"/>
    </location>
</feature>
<dbReference type="InterPro" id="IPR002151">
    <property type="entry name" value="Kinesin_light"/>
</dbReference>
<gene>
    <name evidence="15" type="primary">KLC</name>
    <name evidence="15" type="ORF">g.17603</name>
</gene>
<keyword evidence="5" id="KW-0677">Repeat</keyword>
<dbReference type="SMART" id="SM00028">
    <property type="entry name" value="TPR"/>
    <property type="match status" value="5"/>
</dbReference>
<comment type="function">
    <text evidence="12">Kinesin is a microtubule-associated force-producing protein that play a role in organelle transport.</text>
</comment>
<protein>
    <recommendedName>
        <fullName evidence="10 12">Kinesin light chain</fullName>
    </recommendedName>
</protein>
<dbReference type="PANTHER" id="PTHR45783:SF3">
    <property type="entry name" value="KINESIN LIGHT CHAIN"/>
    <property type="match status" value="1"/>
</dbReference>
<evidence type="ECO:0000256" key="13">
    <source>
        <dbReference type="SAM" id="Coils"/>
    </source>
</evidence>
<evidence type="ECO:0000256" key="6">
    <source>
        <dbReference type="ARBA" id="ARBA00022803"/>
    </source>
</evidence>
<feature type="repeat" description="TPR" evidence="11">
    <location>
        <begin position="303"/>
        <end position="336"/>
    </location>
</feature>
<evidence type="ECO:0000256" key="1">
    <source>
        <dbReference type="ARBA" id="ARBA00004245"/>
    </source>
</evidence>
<dbReference type="Pfam" id="PF13374">
    <property type="entry name" value="TPR_10"/>
    <property type="match status" value="1"/>
</dbReference>